<evidence type="ECO:0000313" key="2">
    <source>
        <dbReference type="Proteomes" id="UP000789525"/>
    </source>
</evidence>
<feature type="non-terminal residue" evidence="1">
    <location>
        <position position="1"/>
    </location>
</feature>
<dbReference type="Proteomes" id="UP000789525">
    <property type="component" value="Unassembled WGS sequence"/>
</dbReference>
<organism evidence="1 2">
    <name type="scientific">Acaulospora colombiana</name>
    <dbReference type="NCBI Taxonomy" id="27376"/>
    <lineage>
        <taxon>Eukaryota</taxon>
        <taxon>Fungi</taxon>
        <taxon>Fungi incertae sedis</taxon>
        <taxon>Mucoromycota</taxon>
        <taxon>Glomeromycotina</taxon>
        <taxon>Glomeromycetes</taxon>
        <taxon>Diversisporales</taxon>
        <taxon>Acaulosporaceae</taxon>
        <taxon>Acaulospora</taxon>
    </lineage>
</organism>
<protein>
    <submittedName>
        <fullName evidence="1">14996_t:CDS:1</fullName>
    </submittedName>
</protein>
<evidence type="ECO:0000313" key="1">
    <source>
        <dbReference type="EMBL" id="CAG8692814.1"/>
    </source>
</evidence>
<proteinExistence type="predicted"/>
<accession>A0ACA9P6Z6</accession>
<comment type="caution">
    <text evidence="1">The sequence shown here is derived from an EMBL/GenBank/DDBJ whole genome shotgun (WGS) entry which is preliminary data.</text>
</comment>
<dbReference type="EMBL" id="CAJVPT010030004">
    <property type="protein sequence ID" value="CAG8692814.1"/>
    <property type="molecule type" value="Genomic_DNA"/>
</dbReference>
<keyword evidence="2" id="KW-1185">Reference proteome</keyword>
<name>A0ACA9P6Z6_9GLOM</name>
<reference evidence="1" key="1">
    <citation type="submission" date="2021-06" db="EMBL/GenBank/DDBJ databases">
        <authorList>
            <person name="Kallberg Y."/>
            <person name="Tangrot J."/>
            <person name="Rosling A."/>
        </authorList>
    </citation>
    <scope>NUCLEOTIDE SEQUENCE</scope>
    <source>
        <strain evidence="1">CL356</strain>
    </source>
</reference>
<gene>
    <name evidence="1" type="ORF">ACOLOM_LOCUS9901</name>
</gene>
<feature type="non-terminal residue" evidence="1">
    <location>
        <position position="608"/>
    </location>
</feature>
<sequence length="608" mass="66947">PEAPNDLYVEALDNLKTRKPPPRAPGGLTETEKEQVRRDYYANIRTNLLLAWALSNALLVGCILSGVNAKDTFGKTKAGEKTRAYMTFVLAFVAITNIIRFLVDSSGVYHEVEMETSDTKPKSRKLEKAEISLNDCLACSGCITSAETVLIQMQSHEEVMSVLKSNPPPSSPDHRIPVLSISPQSIASLASTARVASTSKDPMGVVTLAHVWERLRAFAVEELGFELVFDTTFARHIALREHVREFEERKERARNGKKNGEASEPALPMLASACPGWICYAEKTHAEMLPLISNTKSPQQIMGTLVKNWVAAKLGKRPDQMYHVTVMPCYDKKLEASRQDFYSEQYRTRDVDCVITTGELELLLQERNWGLSDLATPSTPTESFGIPNFVPHQGSSSGSWLQAIMDHVQEREKKESGRDCSVKSKIIRSADYEEVTVEAIAADGQAEVVFRGAKCYGFRNLQNIVRKVAKETGIKGSSAGPGRGRGRVTGAAMALRARRGKDTSQTDAAAPTAVVGEDRPYDYVEVMACPAGCVNGGGQARRPTKLASEAEATPTITDTAGMGSRWGDREWVKIVEETYWERLSTTTVSKESTDVLASRIEQEMDSKE</sequence>